<dbReference type="OrthoDB" id="10072024at2759"/>
<sequence length="189" mass="20974">MAKISQRKENDCANQSRPKPGLSISVPLRMSSYTFKRPVTRITSHPGNEVRYHQWEENLDKPQQVCWQKRLQGFQAYSSVGQLLSTLDLARALQKLAPRCTGTSLPGAVAGAVHASPTCALASSHSAEMIPGVGLGVSQHLYKQFLVTEEDIRNQERKVKTARERLAIALIADRLVSEAEKVKGPRRMN</sequence>
<dbReference type="RefSeq" id="XP_073910310.1">
    <property type="nucleotide sequence ID" value="XM_074054209.1"/>
</dbReference>
<dbReference type="CTD" id="85509"/>
<feature type="compositionally biased region" description="Basic and acidic residues" evidence="2">
    <location>
        <begin position="1"/>
        <end position="11"/>
    </location>
</feature>
<proteinExistence type="predicted"/>
<gene>
    <name evidence="5 7" type="primary">Mbd3l1</name>
</gene>
<protein>
    <submittedName>
        <fullName evidence="7">Methyl-CpG-binding domain protein 3-like 1</fullName>
    </submittedName>
</protein>
<dbReference type="InterPro" id="IPR025884">
    <property type="entry name" value="MeCpG-bd_2/3_C_dom"/>
</dbReference>
<dbReference type="RefSeq" id="XP_073910309.1">
    <property type="nucleotide sequence ID" value="XM_074054208.1"/>
</dbReference>
<evidence type="ECO:0000313" key="5">
    <source>
        <dbReference type="Ensembl" id="ENSCCNP00000011164.1"/>
    </source>
</evidence>
<dbReference type="GO" id="GO:0005634">
    <property type="term" value="C:nucleus"/>
    <property type="evidence" value="ECO:0007669"/>
    <property type="project" value="UniProtKB-ARBA"/>
</dbReference>
<dbReference type="GeneID" id="109694015"/>
<organism evidence="7">
    <name type="scientific">Castor canadensis</name>
    <name type="common">American beaver</name>
    <dbReference type="NCBI Taxonomy" id="51338"/>
    <lineage>
        <taxon>Eukaryota</taxon>
        <taxon>Metazoa</taxon>
        <taxon>Chordata</taxon>
        <taxon>Craniata</taxon>
        <taxon>Vertebrata</taxon>
        <taxon>Euteleostomi</taxon>
        <taxon>Mammalia</taxon>
        <taxon>Eutheria</taxon>
        <taxon>Euarchontoglires</taxon>
        <taxon>Glires</taxon>
        <taxon>Rodentia</taxon>
        <taxon>Castorimorpha</taxon>
        <taxon>Castoridae</taxon>
        <taxon>Castor</taxon>
    </lineage>
</organism>
<dbReference type="Pfam" id="PF16564">
    <property type="entry name" value="MBDa"/>
    <property type="match status" value="1"/>
</dbReference>
<evidence type="ECO:0000259" key="3">
    <source>
        <dbReference type="Pfam" id="PF14048"/>
    </source>
</evidence>
<evidence type="ECO:0000313" key="7">
    <source>
        <dbReference type="RefSeq" id="XP_020031251.1"/>
    </source>
</evidence>
<dbReference type="Proteomes" id="UP001732720">
    <property type="component" value="Chromosome 14"/>
</dbReference>
<feature type="region of interest" description="Disordered" evidence="2">
    <location>
        <begin position="1"/>
        <end position="24"/>
    </location>
</feature>
<dbReference type="RefSeq" id="XP_020031251.1">
    <property type="nucleotide sequence ID" value="XM_020175662.1"/>
</dbReference>
<dbReference type="AlphaFoldDB" id="A0A8B7VGW1"/>
<dbReference type="RefSeq" id="XP_073910311.1">
    <property type="nucleotide sequence ID" value="XM_074054210.1"/>
</dbReference>
<dbReference type="Pfam" id="PF14048">
    <property type="entry name" value="MBD_C"/>
    <property type="match status" value="1"/>
</dbReference>
<reference evidence="5" key="1">
    <citation type="submission" date="2023-09" db="UniProtKB">
        <authorList>
            <consortium name="Ensembl"/>
        </authorList>
    </citation>
    <scope>IDENTIFICATION</scope>
</reference>
<name>A0A8B7VGW1_CASCN</name>
<evidence type="ECO:0000313" key="6">
    <source>
        <dbReference type="Proteomes" id="UP001732720"/>
    </source>
</evidence>
<dbReference type="KEGG" id="ccan:109694015"/>
<evidence type="ECO:0000256" key="2">
    <source>
        <dbReference type="SAM" id="MobiDB-lite"/>
    </source>
</evidence>
<feature type="coiled-coil region" evidence="1">
    <location>
        <begin position="145"/>
        <end position="172"/>
    </location>
</feature>
<feature type="domain" description="Methyl-CpG-binding" evidence="4">
    <location>
        <begin position="6"/>
        <end position="76"/>
    </location>
</feature>
<evidence type="ECO:0000256" key="1">
    <source>
        <dbReference type="SAM" id="Coils"/>
    </source>
</evidence>
<accession>A0A8B7VGW1</accession>
<evidence type="ECO:0000259" key="4">
    <source>
        <dbReference type="Pfam" id="PF16564"/>
    </source>
</evidence>
<keyword evidence="6" id="KW-1185">Reference proteome</keyword>
<dbReference type="Ensembl" id="ENSCCNT00000014609.1">
    <property type="protein sequence ID" value="ENSCCNP00000011164.1"/>
    <property type="gene ID" value="ENSCCNG00000011567.1"/>
</dbReference>
<dbReference type="InterPro" id="IPR032343">
    <property type="entry name" value="MBD2/MBD3_p55-bd"/>
</dbReference>
<reference evidence="7" key="2">
    <citation type="submission" date="2025-04" db="UniProtKB">
        <authorList>
            <consortium name="RefSeq"/>
        </authorList>
    </citation>
    <scope>IDENTIFICATION</scope>
    <source>
        <tissue evidence="7">Leukocyte</tissue>
    </source>
</reference>
<feature type="domain" description="Methyl-CpG binding protein 2/3 C-terminal" evidence="3">
    <location>
        <begin position="81"/>
        <end position="170"/>
    </location>
</feature>
<keyword evidence="1" id="KW-0175">Coiled coil</keyword>